<comment type="caution">
    <text evidence="2">The sequence shown here is derived from an EMBL/GenBank/DDBJ whole genome shotgun (WGS) entry which is preliminary data.</text>
</comment>
<keyword evidence="1" id="KW-0472">Membrane</keyword>
<proteinExistence type="predicted"/>
<gene>
    <name evidence="2" type="ORF">ACFQRL_13460</name>
</gene>
<reference evidence="3" key="1">
    <citation type="journal article" date="2019" name="Int. J. Syst. Evol. Microbiol.">
        <title>The Global Catalogue of Microorganisms (GCM) 10K type strain sequencing project: providing services to taxonomists for standard genome sequencing and annotation.</title>
        <authorList>
            <consortium name="The Broad Institute Genomics Platform"/>
            <consortium name="The Broad Institute Genome Sequencing Center for Infectious Disease"/>
            <person name="Wu L."/>
            <person name="Ma J."/>
        </authorList>
    </citation>
    <scope>NUCLEOTIDE SEQUENCE [LARGE SCALE GENOMIC DNA]</scope>
    <source>
        <strain evidence="3">CGMCC 1.15772</strain>
    </source>
</reference>
<keyword evidence="3" id="KW-1185">Reference proteome</keyword>
<keyword evidence="1" id="KW-1133">Transmembrane helix</keyword>
<dbReference type="Proteomes" id="UP001596507">
    <property type="component" value="Unassembled WGS sequence"/>
</dbReference>
<dbReference type="RefSeq" id="WP_262874875.1">
    <property type="nucleotide sequence ID" value="NZ_BAABKW010000013.1"/>
</dbReference>
<sequence length="137" mass="14150">MTKHADDGFSLIEVVIAMFLFAVISLAILPLAIQAAALSTVNRDEAAANAFASSQLAVIRSSYPDDGTNACSGVRAKQFTQKKDPAETGLTANLVVSACPTSYPGVVTITAKVFDPAESTTDPVVTMATQVIVTAAS</sequence>
<organism evidence="2 3">
    <name type="scientific">Microbacterium fluvii</name>
    <dbReference type="NCBI Taxonomy" id="415215"/>
    <lineage>
        <taxon>Bacteria</taxon>
        <taxon>Bacillati</taxon>
        <taxon>Actinomycetota</taxon>
        <taxon>Actinomycetes</taxon>
        <taxon>Micrococcales</taxon>
        <taxon>Microbacteriaceae</taxon>
        <taxon>Microbacterium</taxon>
    </lineage>
</organism>
<evidence type="ECO:0000313" key="2">
    <source>
        <dbReference type="EMBL" id="MFC7269966.1"/>
    </source>
</evidence>
<name>A0ABW2HFV0_9MICO</name>
<dbReference type="EMBL" id="JBHTBE010000003">
    <property type="protein sequence ID" value="MFC7269966.1"/>
    <property type="molecule type" value="Genomic_DNA"/>
</dbReference>
<evidence type="ECO:0000256" key="1">
    <source>
        <dbReference type="SAM" id="Phobius"/>
    </source>
</evidence>
<dbReference type="Pfam" id="PF07963">
    <property type="entry name" value="N_methyl"/>
    <property type="match status" value="1"/>
</dbReference>
<accession>A0ABW2HFV0</accession>
<evidence type="ECO:0000313" key="3">
    <source>
        <dbReference type="Proteomes" id="UP001596507"/>
    </source>
</evidence>
<dbReference type="InterPro" id="IPR012902">
    <property type="entry name" value="N_methyl_site"/>
</dbReference>
<keyword evidence="1" id="KW-0812">Transmembrane</keyword>
<feature type="transmembrane region" description="Helical" evidence="1">
    <location>
        <begin position="12"/>
        <end position="33"/>
    </location>
</feature>
<dbReference type="NCBIfam" id="TIGR02532">
    <property type="entry name" value="IV_pilin_GFxxxE"/>
    <property type="match status" value="1"/>
</dbReference>
<protein>
    <submittedName>
        <fullName evidence="2">Prepilin-type N-terminal cleavage/methylation domain-containing protein</fullName>
    </submittedName>
</protein>